<organism evidence="1 2">
    <name type="scientific">Hyalomma asiaticum</name>
    <name type="common">Tick</name>
    <dbReference type="NCBI Taxonomy" id="266040"/>
    <lineage>
        <taxon>Eukaryota</taxon>
        <taxon>Metazoa</taxon>
        <taxon>Ecdysozoa</taxon>
        <taxon>Arthropoda</taxon>
        <taxon>Chelicerata</taxon>
        <taxon>Arachnida</taxon>
        <taxon>Acari</taxon>
        <taxon>Parasitiformes</taxon>
        <taxon>Ixodida</taxon>
        <taxon>Ixodoidea</taxon>
        <taxon>Ixodidae</taxon>
        <taxon>Hyalomminae</taxon>
        <taxon>Hyalomma</taxon>
    </lineage>
</organism>
<evidence type="ECO:0000313" key="1">
    <source>
        <dbReference type="EMBL" id="KAH6932459.1"/>
    </source>
</evidence>
<gene>
    <name evidence="1" type="ORF">HPB50_006060</name>
</gene>
<name>A0ACB7SEX8_HYAAI</name>
<keyword evidence="2" id="KW-1185">Reference proteome</keyword>
<sequence length="301" mass="33111">MGLFVIASTVYTIPYFDKYQAFASSMKFGTWGLAGIIGPFIVSRLILMYGLSGTLLMFGAFNLQTIPIIMLAKNPQPLHIRWLKSHNDTVRCNGLRHDPVISYGSRNSHETPLPCGRVKELPTSNRSFSVSLRHTLQLFRIPWFYVFLVTAVVGDYSAIEFGATIVDYGMDKGIEANKAKLLTTFVFSGELLGRLVLPLFADVLSLSHRSVYAFSFSCTFACMTSVPHVSSFAGVVALCLTQGIAEGYCLCMKYVLLADILGVENVAASFGAYGIAMVPLSVFTPKIIARDPLWTVEAEKK</sequence>
<reference evidence="1" key="1">
    <citation type="submission" date="2020-05" db="EMBL/GenBank/DDBJ databases">
        <title>Large-scale comparative analyses of tick genomes elucidate their genetic diversity and vector capacities.</title>
        <authorList>
            <person name="Jia N."/>
            <person name="Wang J."/>
            <person name="Shi W."/>
            <person name="Du L."/>
            <person name="Sun Y."/>
            <person name="Zhan W."/>
            <person name="Jiang J."/>
            <person name="Wang Q."/>
            <person name="Zhang B."/>
            <person name="Ji P."/>
            <person name="Sakyi L.B."/>
            <person name="Cui X."/>
            <person name="Yuan T."/>
            <person name="Jiang B."/>
            <person name="Yang W."/>
            <person name="Lam T.T.-Y."/>
            <person name="Chang Q."/>
            <person name="Ding S."/>
            <person name="Wang X."/>
            <person name="Zhu J."/>
            <person name="Ruan X."/>
            <person name="Zhao L."/>
            <person name="Wei J."/>
            <person name="Que T."/>
            <person name="Du C."/>
            <person name="Cheng J."/>
            <person name="Dai P."/>
            <person name="Han X."/>
            <person name="Huang E."/>
            <person name="Gao Y."/>
            <person name="Liu J."/>
            <person name="Shao H."/>
            <person name="Ye R."/>
            <person name="Li L."/>
            <person name="Wei W."/>
            <person name="Wang X."/>
            <person name="Wang C."/>
            <person name="Yang T."/>
            <person name="Huo Q."/>
            <person name="Li W."/>
            <person name="Guo W."/>
            <person name="Chen H."/>
            <person name="Zhou L."/>
            <person name="Ni X."/>
            <person name="Tian J."/>
            <person name="Zhou Y."/>
            <person name="Sheng Y."/>
            <person name="Liu T."/>
            <person name="Pan Y."/>
            <person name="Xia L."/>
            <person name="Li J."/>
            <person name="Zhao F."/>
            <person name="Cao W."/>
        </authorList>
    </citation>
    <scope>NUCLEOTIDE SEQUENCE</scope>
    <source>
        <strain evidence="1">Hyas-2018</strain>
    </source>
</reference>
<proteinExistence type="predicted"/>
<dbReference type="EMBL" id="CM023484">
    <property type="protein sequence ID" value="KAH6932459.1"/>
    <property type="molecule type" value="Genomic_DNA"/>
</dbReference>
<protein>
    <submittedName>
        <fullName evidence="1">Uncharacterized protein</fullName>
    </submittedName>
</protein>
<accession>A0ACB7SEX8</accession>
<evidence type="ECO:0000313" key="2">
    <source>
        <dbReference type="Proteomes" id="UP000821845"/>
    </source>
</evidence>
<dbReference type="Proteomes" id="UP000821845">
    <property type="component" value="Chromosome 4"/>
</dbReference>
<comment type="caution">
    <text evidence="1">The sequence shown here is derived from an EMBL/GenBank/DDBJ whole genome shotgun (WGS) entry which is preliminary data.</text>
</comment>